<dbReference type="Proteomes" id="UP001606210">
    <property type="component" value="Unassembled WGS sequence"/>
</dbReference>
<evidence type="ECO:0000313" key="4">
    <source>
        <dbReference type="Proteomes" id="UP001606210"/>
    </source>
</evidence>
<keyword evidence="2" id="KW-0812">Transmembrane</keyword>
<organism evidence="3 4">
    <name type="scientific">Pelomonas parva</name>
    <dbReference type="NCBI Taxonomy" id="3299032"/>
    <lineage>
        <taxon>Bacteria</taxon>
        <taxon>Pseudomonadati</taxon>
        <taxon>Pseudomonadota</taxon>
        <taxon>Betaproteobacteria</taxon>
        <taxon>Burkholderiales</taxon>
        <taxon>Sphaerotilaceae</taxon>
        <taxon>Roseateles</taxon>
    </lineage>
</organism>
<keyword evidence="4" id="KW-1185">Reference proteome</keyword>
<evidence type="ECO:0000313" key="3">
    <source>
        <dbReference type="EMBL" id="MFG6432192.1"/>
    </source>
</evidence>
<reference evidence="3 4" key="1">
    <citation type="submission" date="2024-08" db="EMBL/GenBank/DDBJ databases">
        <authorList>
            <person name="Lu H."/>
        </authorList>
    </citation>
    <scope>NUCLEOTIDE SEQUENCE [LARGE SCALE GENOMIC DNA]</scope>
    <source>
        <strain evidence="3 4">LYH14W</strain>
    </source>
</reference>
<protein>
    <submittedName>
        <fullName evidence="3">Phage holin family protein</fullName>
    </submittedName>
</protein>
<dbReference type="RefSeq" id="WP_394481850.1">
    <property type="nucleotide sequence ID" value="NZ_JBIGHV010000007.1"/>
</dbReference>
<evidence type="ECO:0000256" key="1">
    <source>
        <dbReference type="SAM" id="MobiDB-lite"/>
    </source>
</evidence>
<sequence length="137" mass="14437">MLDQVKSLACELPGLLSDRVELLALEVQRAAQALMQMVALVVAIAILGVTVWLALWVALVNVLMQAGVPLLGALLLAIALNGSVIVLAVARVRRLLPRLGLPATRRHLTVPPNPSPSPETRPDECSVAPVASQPAAH</sequence>
<dbReference type="Pfam" id="PF07332">
    <property type="entry name" value="Phage_holin_3_6"/>
    <property type="match status" value="1"/>
</dbReference>
<dbReference type="EMBL" id="JBIGHV010000007">
    <property type="protein sequence ID" value="MFG6432192.1"/>
    <property type="molecule type" value="Genomic_DNA"/>
</dbReference>
<feature type="transmembrane region" description="Helical" evidence="2">
    <location>
        <begin position="70"/>
        <end position="90"/>
    </location>
</feature>
<keyword evidence="2" id="KW-0472">Membrane</keyword>
<gene>
    <name evidence="3" type="ORF">ACG00Y_19880</name>
</gene>
<feature type="region of interest" description="Disordered" evidence="1">
    <location>
        <begin position="105"/>
        <end position="137"/>
    </location>
</feature>
<keyword evidence="2" id="KW-1133">Transmembrane helix</keyword>
<dbReference type="InterPro" id="IPR009937">
    <property type="entry name" value="Phage_holin_3_6"/>
</dbReference>
<name>A0ABW7FAD4_9BURK</name>
<comment type="caution">
    <text evidence="3">The sequence shown here is derived from an EMBL/GenBank/DDBJ whole genome shotgun (WGS) entry which is preliminary data.</text>
</comment>
<evidence type="ECO:0000256" key="2">
    <source>
        <dbReference type="SAM" id="Phobius"/>
    </source>
</evidence>
<proteinExistence type="predicted"/>
<accession>A0ABW7FAD4</accession>
<feature type="transmembrane region" description="Helical" evidence="2">
    <location>
        <begin position="38"/>
        <end position="64"/>
    </location>
</feature>